<reference evidence="3 4" key="1">
    <citation type="journal article" date="2016" name="Genome Biol. Evol.">
        <title>Divergent and convergent evolution of fungal pathogenicity.</title>
        <authorList>
            <person name="Shang Y."/>
            <person name="Xiao G."/>
            <person name="Zheng P."/>
            <person name="Cen K."/>
            <person name="Zhan S."/>
            <person name="Wang C."/>
        </authorList>
    </citation>
    <scope>NUCLEOTIDE SEQUENCE [LARGE SCALE GENOMIC DNA]</scope>
    <source>
        <strain evidence="3 4">RCEF 1005</strain>
    </source>
</reference>
<dbReference type="SUPFAM" id="SSF55031">
    <property type="entry name" value="Bacterial exopeptidase dimerisation domain"/>
    <property type="match status" value="1"/>
</dbReference>
<accession>A0A168JHP7</accession>
<dbReference type="NCBIfam" id="TIGR01891">
    <property type="entry name" value="amidohydrolases"/>
    <property type="match status" value="1"/>
</dbReference>
<dbReference type="Proteomes" id="UP000076881">
    <property type="component" value="Unassembled WGS sequence"/>
</dbReference>
<evidence type="ECO:0000313" key="4">
    <source>
        <dbReference type="Proteomes" id="UP000076881"/>
    </source>
</evidence>
<sequence length="515" mass="55900">MVWTFYEDIFASIRGYGGSLALHWCAESQRSREIYQQSGVELESMFGDDYPEREIIDDVQNAPIVTFFYDVMTLYAEVNRVAYTLPDSNTEKAALEDKFDKFEARSRSLIRLTTITSHPRSRIFDNPELAYEEFKAHDNIVTLLRSLNFEVTPHAFGVKTSFSCEVGQGGRVLVYNAEYDALPGIGHACGHNLIAASSIASFLGVATALKAANIPGRVRLYGTPAEEGGAGKVELINAGAYKDVDACLMVHPGPPMPPPVSLGGQGCCVPSGSAYATSLANTKFNVTFTGREAHAAMAPFQGRNALDAVVLGYNGVSMLRQQTRPHDRIHSVILEGGQRPNVITSFTKTQYYVRSASLKEATALEGRVKKCMDGAAIATECEVAYEVHNAYADLRPNRTICSLYAAAMANPSINSPVVCDFEHSQPLPGSTDQGNVSYVVPSFHGGFAIPCPPGAYNHTKGFTACAGTEAAHDLAMQAGKGMAVAGWRILCDDTVAVEIWNDFKKDRALDENNNY</sequence>
<dbReference type="PANTHER" id="PTHR30575">
    <property type="entry name" value="PEPTIDASE M20"/>
    <property type="match status" value="1"/>
</dbReference>
<dbReference type="EMBL" id="AZHF01000002">
    <property type="protein sequence ID" value="OAA80449.1"/>
    <property type="molecule type" value="Genomic_DNA"/>
</dbReference>
<comment type="caution">
    <text evidence="3">The sequence shown here is derived from an EMBL/GenBank/DDBJ whole genome shotgun (WGS) entry which is preliminary data.</text>
</comment>
<dbReference type="InterPro" id="IPR052030">
    <property type="entry name" value="Peptidase_M20/M20A_hydrolases"/>
</dbReference>
<dbReference type="GO" id="GO:0016805">
    <property type="term" value="F:dipeptidase activity"/>
    <property type="evidence" value="ECO:0007669"/>
    <property type="project" value="TreeGrafter"/>
</dbReference>
<name>A0A168JHP7_CORDF</name>
<dbReference type="SUPFAM" id="SSF53187">
    <property type="entry name" value="Zn-dependent exopeptidases"/>
    <property type="match status" value="1"/>
</dbReference>
<dbReference type="Pfam" id="PF07687">
    <property type="entry name" value="M20_dimer"/>
    <property type="match status" value="1"/>
</dbReference>
<organism evidence="3 4">
    <name type="scientific">Akanthomyces lecanii RCEF 1005</name>
    <dbReference type="NCBI Taxonomy" id="1081108"/>
    <lineage>
        <taxon>Eukaryota</taxon>
        <taxon>Fungi</taxon>
        <taxon>Dikarya</taxon>
        <taxon>Ascomycota</taxon>
        <taxon>Pezizomycotina</taxon>
        <taxon>Sordariomycetes</taxon>
        <taxon>Hypocreomycetidae</taxon>
        <taxon>Hypocreales</taxon>
        <taxon>Cordycipitaceae</taxon>
        <taxon>Akanthomyces</taxon>
        <taxon>Cordyceps confragosa</taxon>
    </lineage>
</organism>
<keyword evidence="4" id="KW-1185">Reference proteome</keyword>
<evidence type="ECO:0000259" key="2">
    <source>
        <dbReference type="Pfam" id="PF07687"/>
    </source>
</evidence>
<evidence type="ECO:0000256" key="1">
    <source>
        <dbReference type="ARBA" id="ARBA00006247"/>
    </source>
</evidence>
<dbReference type="InterPro" id="IPR011650">
    <property type="entry name" value="Peptidase_M20_dimer"/>
</dbReference>
<dbReference type="Gene3D" id="3.40.630.10">
    <property type="entry name" value="Zn peptidases"/>
    <property type="match status" value="1"/>
</dbReference>
<dbReference type="Pfam" id="PF01546">
    <property type="entry name" value="Peptidase_M20"/>
    <property type="match status" value="1"/>
</dbReference>
<feature type="domain" description="Peptidase M20 dimerisation" evidence="2">
    <location>
        <begin position="283"/>
        <end position="375"/>
    </location>
</feature>
<dbReference type="InterPro" id="IPR017439">
    <property type="entry name" value="Amidohydrolase"/>
</dbReference>
<proteinExistence type="inferred from homology"/>
<dbReference type="CDD" id="cd05672">
    <property type="entry name" value="M20_ACY1L2-like"/>
    <property type="match status" value="1"/>
</dbReference>
<dbReference type="Gene3D" id="3.30.70.360">
    <property type="match status" value="1"/>
</dbReference>
<dbReference type="PANTHER" id="PTHR30575:SF0">
    <property type="entry name" value="XAA-ARG DIPEPTIDASE"/>
    <property type="match status" value="1"/>
</dbReference>
<dbReference type="AlphaFoldDB" id="A0A168JHP7"/>
<comment type="similarity">
    <text evidence="1">Belongs to the peptidase M20A family.</text>
</comment>
<dbReference type="OrthoDB" id="6119954at2759"/>
<dbReference type="FunFam" id="3.30.70.360:FF:000004">
    <property type="entry name" value="Peptidase M20 domain-containing protein 2"/>
    <property type="match status" value="1"/>
</dbReference>
<protein>
    <submittedName>
        <fullName evidence="3">Amidohydrolase</fullName>
    </submittedName>
</protein>
<dbReference type="InterPro" id="IPR002933">
    <property type="entry name" value="Peptidase_M20"/>
</dbReference>
<keyword evidence="3" id="KW-0378">Hydrolase</keyword>
<dbReference type="InterPro" id="IPR036264">
    <property type="entry name" value="Bact_exopeptidase_dim_dom"/>
</dbReference>
<gene>
    <name evidence="3" type="ORF">LEL_03935</name>
</gene>
<evidence type="ECO:0000313" key="3">
    <source>
        <dbReference type="EMBL" id="OAA80449.1"/>
    </source>
</evidence>